<gene>
    <name evidence="7" type="ORF">KUTeg_023068</name>
</gene>
<dbReference type="InterPro" id="IPR001660">
    <property type="entry name" value="SAM"/>
</dbReference>
<comment type="similarity">
    <text evidence="1">Belongs to the liprin family. Liprin-beta subfamily.</text>
</comment>
<dbReference type="PROSITE" id="PS50105">
    <property type="entry name" value="SAM_DOMAIN"/>
    <property type="match status" value="2"/>
</dbReference>
<dbReference type="CDD" id="cd09566">
    <property type="entry name" value="SAM_liprin-beta1_2_repeat2"/>
    <property type="match status" value="1"/>
</dbReference>
<feature type="coiled-coil region" evidence="4">
    <location>
        <begin position="43"/>
        <end position="101"/>
    </location>
</feature>
<sequence length="557" mass="63487">MESKLAVRDAEISELRQRLVRNGTVLTDANGDIMCGTERTLEREKTLDRLKRKQYEVEKLKKAVDALMLSNQEKDKRIEELRKLLRRYKKVEEMVVQAQGRKALEELFINIEDDTSSTSSTTPSVSDGTPKDQNDDRLMAPNATSTPVNLFGESIMNTGMGTVISGSHRQSGGSSGIQRSNSAEDLNKKRTTTTTNNNQKESYNSNGNSTYGTFPKDRIENEEHVELYLLSYYHYTLSAHTEVVTDDEDGLQHIGMTAGSPLEVKKKKGLKKFFGKLKRSGSQDFHERERSEQFRRGGVRATASGRLGWSRDMRVNDDTPFSRWDSDRVTAWLNDIGLNMYLVECKRWVRNGEQLLRASPHDLEKELGIKHCLHRKKLLLALQAVNSNTYNDKLAELDFNWVTRWLDDIGLPQYKDHFYDARVDGRMLQYLTVDDLLSLKVSNELHHISIKRGIQVLMVNGFNPQCLRRRPSPEESRSKFGIFGHKRSKSETEFEGYICPVEVNGTAGRGRFGNSPRDKEKDEKAAKEIGAFSKEINTLTDMLSSERFLETVPTSNV</sequence>
<dbReference type="Gene3D" id="1.10.150.50">
    <property type="entry name" value="Transcription Factor, Ets-1"/>
    <property type="match status" value="2"/>
</dbReference>
<keyword evidence="8" id="KW-1185">Reference proteome</keyword>
<dbReference type="Proteomes" id="UP001217089">
    <property type="component" value="Unassembled WGS sequence"/>
</dbReference>
<dbReference type="InterPro" id="IPR037618">
    <property type="entry name" value="LIPB1/2_SAM_2nd"/>
</dbReference>
<evidence type="ECO:0000256" key="1">
    <source>
        <dbReference type="ARBA" id="ARBA00007547"/>
    </source>
</evidence>
<keyword evidence="3 4" id="KW-0175">Coiled coil</keyword>
<dbReference type="Pfam" id="PF00536">
    <property type="entry name" value="SAM_1"/>
    <property type="match status" value="2"/>
</dbReference>
<dbReference type="InterPro" id="IPR029515">
    <property type="entry name" value="Liprin"/>
</dbReference>
<feature type="compositionally biased region" description="Basic and acidic residues" evidence="5">
    <location>
        <begin position="129"/>
        <end position="138"/>
    </location>
</feature>
<feature type="region of interest" description="Disordered" evidence="5">
    <location>
        <begin position="114"/>
        <end position="215"/>
    </location>
</feature>
<dbReference type="CDD" id="cd09563">
    <property type="entry name" value="SAM_liprin-beta1_2_repeat1"/>
    <property type="match status" value="1"/>
</dbReference>
<evidence type="ECO:0000256" key="2">
    <source>
        <dbReference type="ARBA" id="ARBA00022737"/>
    </source>
</evidence>
<dbReference type="SUPFAM" id="SSF47769">
    <property type="entry name" value="SAM/Pointed domain"/>
    <property type="match status" value="2"/>
</dbReference>
<feature type="compositionally biased region" description="Polar residues" evidence="5">
    <location>
        <begin position="199"/>
        <end position="212"/>
    </location>
</feature>
<feature type="domain" description="SAM" evidence="6">
    <location>
        <begin position="324"/>
        <end position="388"/>
    </location>
</feature>
<evidence type="ECO:0000256" key="4">
    <source>
        <dbReference type="SAM" id="Coils"/>
    </source>
</evidence>
<feature type="domain" description="SAM" evidence="6">
    <location>
        <begin position="397"/>
        <end position="460"/>
    </location>
</feature>
<name>A0ABQ9E6U1_TEGGR</name>
<comment type="caution">
    <text evidence="7">The sequence shown here is derived from an EMBL/GenBank/DDBJ whole genome shotgun (WGS) entry which is preliminary data.</text>
</comment>
<dbReference type="PANTHER" id="PTHR12587:SF14">
    <property type="entry name" value="AT31531P"/>
    <property type="match status" value="1"/>
</dbReference>
<feature type="compositionally biased region" description="Low complexity" evidence="5">
    <location>
        <begin position="116"/>
        <end position="128"/>
    </location>
</feature>
<dbReference type="EMBL" id="JARBDR010000921">
    <property type="protein sequence ID" value="KAJ8299008.1"/>
    <property type="molecule type" value="Genomic_DNA"/>
</dbReference>
<organism evidence="7 8">
    <name type="scientific">Tegillarca granosa</name>
    <name type="common">Malaysian cockle</name>
    <name type="synonym">Anadara granosa</name>
    <dbReference type="NCBI Taxonomy" id="220873"/>
    <lineage>
        <taxon>Eukaryota</taxon>
        <taxon>Metazoa</taxon>
        <taxon>Spiralia</taxon>
        <taxon>Lophotrochozoa</taxon>
        <taxon>Mollusca</taxon>
        <taxon>Bivalvia</taxon>
        <taxon>Autobranchia</taxon>
        <taxon>Pteriomorphia</taxon>
        <taxon>Arcoida</taxon>
        <taxon>Arcoidea</taxon>
        <taxon>Arcidae</taxon>
        <taxon>Tegillarca</taxon>
    </lineage>
</organism>
<dbReference type="InterPro" id="IPR013761">
    <property type="entry name" value="SAM/pointed_sf"/>
</dbReference>
<proteinExistence type="inferred from homology"/>
<evidence type="ECO:0000259" key="6">
    <source>
        <dbReference type="PROSITE" id="PS50105"/>
    </source>
</evidence>
<dbReference type="PANTHER" id="PTHR12587">
    <property type="entry name" value="LAR INTERACTING PROTEIN LIP -RELATED PROTEIN"/>
    <property type="match status" value="1"/>
</dbReference>
<feature type="compositionally biased region" description="Low complexity" evidence="5">
    <location>
        <begin position="164"/>
        <end position="181"/>
    </location>
</feature>
<evidence type="ECO:0000313" key="7">
    <source>
        <dbReference type="EMBL" id="KAJ8299008.1"/>
    </source>
</evidence>
<evidence type="ECO:0000256" key="5">
    <source>
        <dbReference type="SAM" id="MobiDB-lite"/>
    </source>
</evidence>
<evidence type="ECO:0000313" key="8">
    <source>
        <dbReference type="Proteomes" id="UP001217089"/>
    </source>
</evidence>
<protein>
    <recommendedName>
        <fullName evidence="6">SAM domain-containing protein</fullName>
    </recommendedName>
</protein>
<keyword evidence="2" id="KW-0677">Repeat</keyword>
<evidence type="ECO:0000256" key="3">
    <source>
        <dbReference type="ARBA" id="ARBA00023054"/>
    </source>
</evidence>
<dbReference type="SMART" id="SM00454">
    <property type="entry name" value="SAM"/>
    <property type="match status" value="2"/>
</dbReference>
<accession>A0ABQ9E6U1</accession>
<dbReference type="InterPro" id="IPR037617">
    <property type="entry name" value="LIPB1/2_SAM_1"/>
</dbReference>
<reference evidence="7 8" key="1">
    <citation type="submission" date="2022-12" db="EMBL/GenBank/DDBJ databases">
        <title>Chromosome-level genome of Tegillarca granosa.</title>
        <authorList>
            <person name="Kim J."/>
        </authorList>
    </citation>
    <scope>NUCLEOTIDE SEQUENCE [LARGE SCALE GENOMIC DNA]</scope>
    <source>
        <strain evidence="7">Teg-2019</strain>
        <tissue evidence="7">Adductor muscle</tissue>
    </source>
</reference>